<evidence type="ECO:0000313" key="7">
    <source>
        <dbReference type="Proteomes" id="UP001501074"/>
    </source>
</evidence>
<dbReference type="RefSeq" id="WP_231482854.1">
    <property type="nucleotide sequence ID" value="NZ_BAAAZO010000006.1"/>
</dbReference>
<dbReference type="SUPFAM" id="SSF55811">
    <property type="entry name" value="Nudix"/>
    <property type="match status" value="1"/>
</dbReference>
<comment type="caution">
    <text evidence="6">The sequence shown here is derived from an EMBL/GenBank/DDBJ whole genome shotgun (WGS) entry which is preliminary data.</text>
</comment>
<dbReference type="PROSITE" id="PS00893">
    <property type="entry name" value="NUDIX_BOX"/>
    <property type="match status" value="1"/>
</dbReference>
<evidence type="ECO:0000256" key="1">
    <source>
        <dbReference type="ARBA" id="ARBA00001946"/>
    </source>
</evidence>
<dbReference type="Proteomes" id="UP001501074">
    <property type="component" value="Unassembled WGS sequence"/>
</dbReference>
<keyword evidence="7" id="KW-1185">Reference proteome</keyword>
<dbReference type="InterPro" id="IPR015797">
    <property type="entry name" value="NUDIX_hydrolase-like_dom_sf"/>
</dbReference>
<reference evidence="7" key="1">
    <citation type="journal article" date="2019" name="Int. J. Syst. Evol. Microbiol.">
        <title>The Global Catalogue of Microorganisms (GCM) 10K type strain sequencing project: providing services to taxonomists for standard genome sequencing and annotation.</title>
        <authorList>
            <consortium name="The Broad Institute Genomics Platform"/>
            <consortium name="The Broad Institute Genome Sequencing Center for Infectious Disease"/>
            <person name="Wu L."/>
            <person name="Ma J."/>
        </authorList>
    </citation>
    <scope>NUCLEOTIDE SEQUENCE [LARGE SCALE GENOMIC DNA]</scope>
    <source>
        <strain evidence="7">JCM 16902</strain>
    </source>
</reference>
<protein>
    <submittedName>
        <fullName evidence="6">NUDIX hydrolase</fullName>
    </submittedName>
</protein>
<evidence type="ECO:0000313" key="6">
    <source>
        <dbReference type="EMBL" id="GAA3615994.1"/>
    </source>
</evidence>
<dbReference type="EMBL" id="BAAAZO010000006">
    <property type="protein sequence ID" value="GAA3615994.1"/>
    <property type="molecule type" value="Genomic_DNA"/>
</dbReference>
<keyword evidence="2 6" id="KW-0378">Hydrolase</keyword>
<name>A0ABP6ZPB5_9ACTN</name>
<dbReference type="PROSITE" id="PS51462">
    <property type="entry name" value="NUDIX"/>
    <property type="match status" value="1"/>
</dbReference>
<evidence type="ECO:0000256" key="2">
    <source>
        <dbReference type="ARBA" id="ARBA00022801"/>
    </source>
</evidence>
<dbReference type="CDD" id="cd18876">
    <property type="entry name" value="NUDIX_Hydrolase"/>
    <property type="match status" value="1"/>
</dbReference>
<dbReference type="Gene3D" id="3.90.79.10">
    <property type="entry name" value="Nucleoside Triphosphate Pyrophosphohydrolase"/>
    <property type="match status" value="1"/>
</dbReference>
<proteinExistence type="predicted"/>
<evidence type="ECO:0000259" key="5">
    <source>
        <dbReference type="PROSITE" id="PS51462"/>
    </source>
</evidence>
<feature type="region of interest" description="Disordered" evidence="4">
    <location>
        <begin position="169"/>
        <end position="188"/>
    </location>
</feature>
<dbReference type="Pfam" id="PF00293">
    <property type="entry name" value="NUDIX"/>
    <property type="match status" value="1"/>
</dbReference>
<gene>
    <name evidence="6" type="ORF">GCM10022223_35380</name>
</gene>
<dbReference type="InterPro" id="IPR000086">
    <property type="entry name" value="NUDIX_hydrolase_dom"/>
</dbReference>
<feature type="domain" description="Nudix hydrolase" evidence="5">
    <location>
        <begin position="36"/>
        <end position="168"/>
    </location>
</feature>
<evidence type="ECO:0000256" key="4">
    <source>
        <dbReference type="SAM" id="MobiDB-lite"/>
    </source>
</evidence>
<dbReference type="GO" id="GO:0016787">
    <property type="term" value="F:hydrolase activity"/>
    <property type="evidence" value="ECO:0007669"/>
    <property type="project" value="UniProtKB-KW"/>
</dbReference>
<comment type="cofactor">
    <cofactor evidence="1">
        <name>Mg(2+)</name>
        <dbReference type="ChEBI" id="CHEBI:18420"/>
    </cofactor>
</comment>
<evidence type="ECO:0000256" key="3">
    <source>
        <dbReference type="ARBA" id="ARBA00022842"/>
    </source>
</evidence>
<sequence length="188" mass="20475">MTTGDFVTDLPSLDDDLLTEGAPEAEFNPGISSRLPSKNVAAAALIRDGQGRVLLLEAVYKPTWVMPGGAVEDNEDPRLGCARELTEELGLEREPGRLLVVDWVPRHGVWRDQIQFVFDGGVLDQAAIDGLVLQESELRAARLVAPADLGSAPLTPSLTRRLQQAIEAQERGTTEYTTYGRPGRQATR</sequence>
<accession>A0ABP6ZPB5</accession>
<dbReference type="PANTHER" id="PTHR43046">
    <property type="entry name" value="GDP-MANNOSE MANNOSYL HYDROLASE"/>
    <property type="match status" value="1"/>
</dbReference>
<dbReference type="PANTHER" id="PTHR43046:SF12">
    <property type="entry name" value="GDP-MANNOSE MANNOSYL HYDROLASE"/>
    <property type="match status" value="1"/>
</dbReference>
<keyword evidence="3" id="KW-0460">Magnesium</keyword>
<dbReference type="InterPro" id="IPR020084">
    <property type="entry name" value="NUDIX_hydrolase_CS"/>
</dbReference>
<organism evidence="6 7">
    <name type="scientific">Kineosporia mesophila</name>
    <dbReference type="NCBI Taxonomy" id="566012"/>
    <lineage>
        <taxon>Bacteria</taxon>
        <taxon>Bacillati</taxon>
        <taxon>Actinomycetota</taxon>
        <taxon>Actinomycetes</taxon>
        <taxon>Kineosporiales</taxon>
        <taxon>Kineosporiaceae</taxon>
        <taxon>Kineosporia</taxon>
    </lineage>
</organism>